<comment type="caution">
    <text evidence="2">The sequence shown here is derived from an EMBL/GenBank/DDBJ whole genome shotgun (WGS) entry which is preliminary data.</text>
</comment>
<dbReference type="EMBL" id="CAJZAF010000034">
    <property type="protein sequence ID" value="CAG9183219.1"/>
    <property type="molecule type" value="Genomic_DNA"/>
</dbReference>
<evidence type="ECO:0000313" key="3">
    <source>
        <dbReference type="Proteomes" id="UP000701702"/>
    </source>
</evidence>
<dbReference type="RefSeq" id="WP_224007476.1">
    <property type="nucleotide sequence ID" value="NZ_CAJZAF010000034.1"/>
</dbReference>
<evidence type="ECO:0008006" key="4">
    <source>
        <dbReference type="Google" id="ProtNLM"/>
    </source>
</evidence>
<protein>
    <recommendedName>
        <fullName evidence="4">Sensory transduction regulator</fullName>
    </recommendedName>
</protein>
<name>A0ABM8XS99_9BURK</name>
<dbReference type="Pfam" id="PF10722">
    <property type="entry name" value="YbjN"/>
    <property type="match status" value="1"/>
</dbReference>
<proteinExistence type="predicted"/>
<dbReference type="InterPro" id="IPR019660">
    <property type="entry name" value="Put_sensory_transdc_reg_YbjN"/>
</dbReference>
<evidence type="ECO:0000256" key="1">
    <source>
        <dbReference type="SAM" id="MobiDB-lite"/>
    </source>
</evidence>
<feature type="region of interest" description="Disordered" evidence="1">
    <location>
        <begin position="147"/>
        <end position="168"/>
    </location>
</feature>
<keyword evidence="3" id="KW-1185">Reference proteome</keyword>
<reference evidence="2 3" key="1">
    <citation type="submission" date="2021-08" db="EMBL/GenBank/DDBJ databases">
        <authorList>
            <person name="Peeters C."/>
        </authorList>
    </citation>
    <scope>NUCLEOTIDE SEQUENCE [LARGE SCALE GENOMIC DNA]</scope>
    <source>
        <strain evidence="2 3">LMG 23994</strain>
    </source>
</reference>
<sequence length="168" mass="18753">MNGGAYLTKIFIESDIIIATLETHIRDSGLVPHKVQPDGIWLRTENGIGYRISIIEDRKFIRFGTYLPLIRQAPIDQKQDLARRLNENVFLPVFTIDQDEDLTVAYVLPYAHGLIAGNFLSVVNRFASLLEYVVQTHNEDGLIDFGSPAAPSSTADSETGLASRELLH</sequence>
<accession>A0ABM8XS99</accession>
<dbReference type="Proteomes" id="UP000701702">
    <property type="component" value="Unassembled WGS sequence"/>
</dbReference>
<evidence type="ECO:0000313" key="2">
    <source>
        <dbReference type="EMBL" id="CAG9183219.1"/>
    </source>
</evidence>
<organism evidence="2 3">
    <name type="scientific">Cupriavidus pinatubonensis</name>
    <dbReference type="NCBI Taxonomy" id="248026"/>
    <lineage>
        <taxon>Bacteria</taxon>
        <taxon>Pseudomonadati</taxon>
        <taxon>Pseudomonadota</taxon>
        <taxon>Betaproteobacteria</taxon>
        <taxon>Burkholderiales</taxon>
        <taxon>Burkholderiaceae</taxon>
        <taxon>Cupriavidus</taxon>
    </lineage>
</organism>
<gene>
    <name evidence="2" type="ORF">LMG23994_05087</name>
</gene>